<dbReference type="InterPro" id="IPR011006">
    <property type="entry name" value="CheY-like_superfamily"/>
</dbReference>
<dbReference type="InterPro" id="IPR016032">
    <property type="entry name" value="Sig_transdc_resp-reg_C-effctor"/>
</dbReference>
<feature type="domain" description="HTH luxR-type" evidence="4">
    <location>
        <begin position="158"/>
        <end position="223"/>
    </location>
</feature>
<dbReference type="Gene3D" id="3.40.50.2300">
    <property type="match status" value="1"/>
</dbReference>
<dbReference type="InterPro" id="IPR058245">
    <property type="entry name" value="NreC/VraR/RcsB-like_REC"/>
</dbReference>
<name>A0AAW7X2K0_9GAMM</name>
<dbReference type="PANTHER" id="PTHR45566:SF1">
    <property type="entry name" value="HTH-TYPE TRANSCRIPTIONAL REGULATOR YHJB-RELATED"/>
    <property type="match status" value="1"/>
</dbReference>
<dbReference type="PANTHER" id="PTHR45566">
    <property type="entry name" value="HTH-TYPE TRANSCRIPTIONAL REGULATOR YHJB-RELATED"/>
    <property type="match status" value="1"/>
</dbReference>
<dbReference type="InterPro" id="IPR000792">
    <property type="entry name" value="Tscrpt_reg_LuxR_C"/>
</dbReference>
<dbReference type="SMART" id="SM00448">
    <property type="entry name" value="REC"/>
    <property type="match status" value="1"/>
</dbReference>
<evidence type="ECO:0000256" key="1">
    <source>
        <dbReference type="ARBA" id="ARBA00022553"/>
    </source>
</evidence>
<evidence type="ECO:0000259" key="4">
    <source>
        <dbReference type="PROSITE" id="PS50043"/>
    </source>
</evidence>
<dbReference type="SUPFAM" id="SSF52172">
    <property type="entry name" value="CheY-like"/>
    <property type="match status" value="1"/>
</dbReference>
<dbReference type="Pfam" id="PF00196">
    <property type="entry name" value="GerE"/>
    <property type="match status" value="1"/>
</dbReference>
<dbReference type="PROSITE" id="PS50110">
    <property type="entry name" value="RESPONSE_REGULATORY"/>
    <property type="match status" value="1"/>
</dbReference>
<evidence type="ECO:0000313" key="7">
    <source>
        <dbReference type="Proteomes" id="UP001169760"/>
    </source>
</evidence>
<evidence type="ECO:0000256" key="2">
    <source>
        <dbReference type="ARBA" id="ARBA00023125"/>
    </source>
</evidence>
<dbReference type="RefSeq" id="WP_303491389.1">
    <property type="nucleotide sequence ID" value="NZ_JAUOPB010000003.1"/>
</dbReference>
<proteinExistence type="predicted"/>
<dbReference type="Pfam" id="PF00072">
    <property type="entry name" value="Response_reg"/>
    <property type="match status" value="1"/>
</dbReference>
<feature type="modified residue" description="4-aspartylphosphate" evidence="3">
    <location>
        <position position="54"/>
    </location>
</feature>
<dbReference type="EMBL" id="JAUOPB010000003">
    <property type="protein sequence ID" value="MDO6421757.1"/>
    <property type="molecule type" value="Genomic_DNA"/>
</dbReference>
<dbReference type="GO" id="GO:0006355">
    <property type="term" value="P:regulation of DNA-templated transcription"/>
    <property type="evidence" value="ECO:0007669"/>
    <property type="project" value="InterPro"/>
</dbReference>
<dbReference type="InterPro" id="IPR001789">
    <property type="entry name" value="Sig_transdc_resp-reg_receiver"/>
</dbReference>
<dbReference type="AlphaFoldDB" id="A0AAW7X2K0"/>
<dbReference type="SUPFAM" id="SSF46894">
    <property type="entry name" value="C-terminal effector domain of the bipartite response regulators"/>
    <property type="match status" value="1"/>
</dbReference>
<protein>
    <submittedName>
        <fullName evidence="6">Response regulator transcription factor</fullName>
    </submittedName>
</protein>
<dbReference type="CDD" id="cd06170">
    <property type="entry name" value="LuxR_C_like"/>
    <property type="match status" value="1"/>
</dbReference>
<dbReference type="PROSITE" id="PS50043">
    <property type="entry name" value="HTH_LUXR_2"/>
    <property type="match status" value="1"/>
</dbReference>
<evidence type="ECO:0000313" key="6">
    <source>
        <dbReference type="EMBL" id="MDO6421757.1"/>
    </source>
</evidence>
<dbReference type="GO" id="GO:0000160">
    <property type="term" value="P:phosphorelay signal transduction system"/>
    <property type="evidence" value="ECO:0007669"/>
    <property type="project" value="InterPro"/>
</dbReference>
<dbReference type="PRINTS" id="PR00038">
    <property type="entry name" value="HTHLUXR"/>
</dbReference>
<accession>A0AAW7X2K0</accession>
<evidence type="ECO:0000259" key="5">
    <source>
        <dbReference type="PROSITE" id="PS50110"/>
    </source>
</evidence>
<dbReference type="GO" id="GO:0003677">
    <property type="term" value="F:DNA binding"/>
    <property type="evidence" value="ECO:0007669"/>
    <property type="project" value="UniProtKB-KW"/>
</dbReference>
<evidence type="ECO:0000256" key="3">
    <source>
        <dbReference type="PROSITE-ProRule" id="PRU00169"/>
    </source>
</evidence>
<dbReference type="SMART" id="SM00421">
    <property type="entry name" value="HTH_LUXR"/>
    <property type="match status" value="1"/>
</dbReference>
<comment type="caution">
    <text evidence="6">The sequence shown here is derived from an EMBL/GenBank/DDBJ whole genome shotgun (WGS) entry which is preliminary data.</text>
</comment>
<organism evidence="6 7">
    <name type="scientific">Saccharophagus degradans</name>
    <dbReference type="NCBI Taxonomy" id="86304"/>
    <lineage>
        <taxon>Bacteria</taxon>
        <taxon>Pseudomonadati</taxon>
        <taxon>Pseudomonadota</taxon>
        <taxon>Gammaproteobacteria</taxon>
        <taxon>Cellvibrionales</taxon>
        <taxon>Cellvibrionaceae</taxon>
        <taxon>Saccharophagus</taxon>
    </lineage>
</organism>
<reference evidence="6" key="1">
    <citation type="submission" date="2023-07" db="EMBL/GenBank/DDBJ databases">
        <title>Genome content predicts the carbon catabolic preferences of heterotrophic bacteria.</title>
        <authorList>
            <person name="Gralka M."/>
        </authorList>
    </citation>
    <scope>NUCLEOTIDE SEQUENCE</scope>
    <source>
        <strain evidence="6">I3M17_2</strain>
    </source>
</reference>
<sequence length="227" mass="24485">MKVLLVEDHLLFRDGVSLILERLDPNTEITPCGTGADALALAQQHADFSLVLLDYNLPDTTGLNCLAQIQAHLPTTPIVMLSAENKAELIQQVLAAGARGFITKTSPSDVMISAIKLVLSGGVYIPQEMISALNMPFTAHSSDGITHAASPAPQTAPPASGDHQLTERQLHVLHEMLKGLSNKEIARELNMSPSTVKVHVAAILREFNVKNRTQAVAHARQKNIITQ</sequence>
<dbReference type="Proteomes" id="UP001169760">
    <property type="component" value="Unassembled WGS sequence"/>
</dbReference>
<gene>
    <name evidence="6" type="ORF">Q4521_04680</name>
</gene>
<dbReference type="InterPro" id="IPR051015">
    <property type="entry name" value="EvgA-like"/>
</dbReference>
<keyword evidence="1 3" id="KW-0597">Phosphoprotein</keyword>
<dbReference type="CDD" id="cd17535">
    <property type="entry name" value="REC_NarL-like"/>
    <property type="match status" value="1"/>
</dbReference>
<feature type="domain" description="Response regulatory" evidence="5">
    <location>
        <begin position="2"/>
        <end position="119"/>
    </location>
</feature>
<keyword evidence="2" id="KW-0238">DNA-binding</keyword>